<keyword evidence="2" id="KW-1185">Reference proteome</keyword>
<evidence type="ECO:0000313" key="1">
    <source>
        <dbReference type="EMBL" id="CAI9608092.1"/>
    </source>
</evidence>
<reference evidence="1" key="1">
    <citation type="submission" date="2023-05" db="EMBL/GenBank/DDBJ databases">
        <authorList>
            <person name="Stuckert A."/>
        </authorList>
    </citation>
    <scope>NUCLEOTIDE SEQUENCE</scope>
</reference>
<organism evidence="1 2">
    <name type="scientific">Staurois parvus</name>
    <dbReference type="NCBI Taxonomy" id="386267"/>
    <lineage>
        <taxon>Eukaryota</taxon>
        <taxon>Metazoa</taxon>
        <taxon>Chordata</taxon>
        <taxon>Craniata</taxon>
        <taxon>Vertebrata</taxon>
        <taxon>Euteleostomi</taxon>
        <taxon>Amphibia</taxon>
        <taxon>Batrachia</taxon>
        <taxon>Anura</taxon>
        <taxon>Neobatrachia</taxon>
        <taxon>Ranoidea</taxon>
        <taxon>Ranidae</taxon>
        <taxon>Staurois</taxon>
    </lineage>
</organism>
<evidence type="ECO:0000313" key="2">
    <source>
        <dbReference type="Proteomes" id="UP001162483"/>
    </source>
</evidence>
<gene>
    <name evidence="1" type="ORF">SPARVUS_LOCUS14048095</name>
</gene>
<accession>A0ABN9GII0</accession>
<name>A0ABN9GII0_9NEOB</name>
<dbReference type="Proteomes" id="UP001162483">
    <property type="component" value="Unassembled WGS sequence"/>
</dbReference>
<sequence>MHKQLKWDFNSFLMPLRNSRFFPPGREEISGKWIRNEGAQLRDIMRGVELRTLKDLEKEEGKIFIKIDSWSDNQLKCFVGKLPKPLRSRKDWNLFERLLESRGDGKHGTAKIYKILTELDIGEKK</sequence>
<dbReference type="EMBL" id="CATNWA010018553">
    <property type="protein sequence ID" value="CAI9608092.1"/>
    <property type="molecule type" value="Genomic_DNA"/>
</dbReference>
<comment type="caution">
    <text evidence="1">The sequence shown here is derived from an EMBL/GenBank/DDBJ whole genome shotgun (WGS) entry which is preliminary data.</text>
</comment>
<proteinExistence type="predicted"/>
<protein>
    <submittedName>
        <fullName evidence="1">Uncharacterized protein</fullName>
    </submittedName>
</protein>